<protein>
    <recommendedName>
        <fullName evidence="3">JAB domain-containing protein</fullName>
    </recommendedName>
</protein>
<evidence type="ECO:0000313" key="1">
    <source>
        <dbReference type="EMBL" id="GLZ75984.1"/>
    </source>
</evidence>
<dbReference type="SUPFAM" id="SSF102712">
    <property type="entry name" value="JAB1/MPN domain"/>
    <property type="match status" value="1"/>
</dbReference>
<comment type="caution">
    <text evidence="1">The sequence shown here is derived from an EMBL/GenBank/DDBJ whole genome shotgun (WGS) entry which is preliminary data.</text>
</comment>
<dbReference type="Gene3D" id="3.40.140.10">
    <property type="entry name" value="Cytidine Deaminase, domain 2"/>
    <property type="match status" value="1"/>
</dbReference>
<dbReference type="AlphaFoldDB" id="A0A9W6SI91"/>
<evidence type="ECO:0000313" key="2">
    <source>
        <dbReference type="Proteomes" id="UP001165079"/>
    </source>
</evidence>
<organism evidence="1 2">
    <name type="scientific">Actinorhabdospora filicis</name>
    <dbReference type="NCBI Taxonomy" id="1785913"/>
    <lineage>
        <taxon>Bacteria</taxon>
        <taxon>Bacillati</taxon>
        <taxon>Actinomycetota</taxon>
        <taxon>Actinomycetes</taxon>
        <taxon>Micromonosporales</taxon>
        <taxon>Micromonosporaceae</taxon>
        <taxon>Actinorhabdospora</taxon>
    </lineage>
</organism>
<dbReference type="EMBL" id="BSTX01000001">
    <property type="protein sequence ID" value="GLZ75984.1"/>
    <property type="molecule type" value="Genomic_DNA"/>
</dbReference>
<reference evidence="1" key="1">
    <citation type="submission" date="2023-03" db="EMBL/GenBank/DDBJ databases">
        <title>Actinorhabdospora filicis NBRC 111898.</title>
        <authorList>
            <person name="Ichikawa N."/>
            <person name="Sato H."/>
            <person name="Tonouchi N."/>
        </authorList>
    </citation>
    <scope>NUCLEOTIDE SEQUENCE</scope>
    <source>
        <strain evidence="1">NBRC 111898</strain>
    </source>
</reference>
<proteinExistence type="predicted"/>
<dbReference type="Proteomes" id="UP001165079">
    <property type="component" value="Unassembled WGS sequence"/>
</dbReference>
<gene>
    <name evidence="1" type="ORF">Afil01_07910</name>
</gene>
<name>A0A9W6SI91_9ACTN</name>
<evidence type="ECO:0008006" key="3">
    <source>
        <dbReference type="Google" id="ProtNLM"/>
    </source>
</evidence>
<sequence length="201" mass="22159">MATVRGVSLVTAVAFARAGMLGPFVQTAAEEYEAARPDAPPRCWALLLGDIDGDTAHIHRIRFARNVREDSPLVLAEFAETIVPCFGPAYANTRRGYWCDSRDLLAAHREAEEQGMEILGSIHLHPDWHRIGPPHERGQRISEHPTPMDAYLFHRTGWPVNLICFISALGDQPHYALGAWSSPVEEGEAPRGLSVHVPVGV</sequence>
<accession>A0A9W6SI91</accession>
<keyword evidence="2" id="KW-1185">Reference proteome</keyword>